<evidence type="ECO:0000313" key="1">
    <source>
        <dbReference type="EMBL" id="MFC0211433.1"/>
    </source>
</evidence>
<dbReference type="EMBL" id="JBHLWN010000016">
    <property type="protein sequence ID" value="MFC0211433.1"/>
    <property type="molecule type" value="Genomic_DNA"/>
</dbReference>
<organism evidence="1 2">
    <name type="scientific">Paenibacillus chartarius</name>
    <dbReference type="NCBI Taxonomy" id="747481"/>
    <lineage>
        <taxon>Bacteria</taxon>
        <taxon>Bacillati</taxon>
        <taxon>Bacillota</taxon>
        <taxon>Bacilli</taxon>
        <taxon>Bacillales</taxon>
        <taxon>Paenibacillaceae</taxon>
        <taxon>Paenibacillus</taxon>
    </lineage>
</organism>
<reference evidence="1 2" key="1">
    <citation type="submission" date="2024-09" db="EMBL/GenBank/DDBJ databases">
        <authorList>
            <person name="Sun Q."/>
            <person name="Mori K."/>
        </authorList>
    </citation>
    <scope>NUCLEOTIDE SEQUENCE [LARGE SCALE GENOMIC DNA]</scope>
    <source>
        <strain evidence="1 2">CCM 7759</strain>
    </source>
</reference>
<accession>A0ABV6DFK8</accession>
<name>A0ABV6DFK8_9BACL</name>
<proteinExistence type="predicted"/>
<dbReference type="Proteomes" id="UP001589776">
    <property type="component" value="Unassembled WGS sequence"/>
</dbReference>
<evidence type="ECO:0000313" key="2">
    <source>
        <dbReference type="Proteomes" id="UP001589776"/>
    </source>
</evidence>
<keyword evidence="2" id="KW-1185">Reference proteome</keyword>
<sequence>MALESGQVVSFVLRFSPSPSPAPAEADAEDRQWRIRITHVQEQEETMFVSVEEAFRYMKEALRARGLRHE</sequence>
<gene>
    <name evidence="1" type="ORF">ACFFK0_03040</name>
</gene>
<comment type="caution">
    <text evidence="1">The sequence shown here is derived from an EMBL/GenBank/DDBJ whole genome shotgun (WGS) entry which is preliminary data.</text>
</comment>
<dbReference type="RefSeq" id="WP_377468416.1">
    <property type="nucleotide sequence ID" value="NZ_JBHLWN010000016.1"/>
</dbReference>
<protein>
    <submittedName>
        <fullName evidence="1">Uncharacterized protein</fullName>
    </submittedName>
</protein>